<dbReference type="GO" id="GO:0003677">
    <property type="term" value="F:DNA binding"/>
    <property type="evidence" value="ECO:0007669"/>
    <property type="project" value="UniProtKB-KW"/>
</dbReference>
<keyword evidence="3" id="KW-0804">Transcription</keyword>
<keyword evidence="1" id="KW-0805">Transcription regulation</keyword>
<dbReference type="Pfam" id="PF01614">
    <property type="entry name" value="IclR_C"/>
    <property type="match status" value="1"/>
</dbReference>
<dbReference type="InterPro" id="IPR014757">
    <property type="entry name" value="Tscrpt_reg_IclR_C"/>
</dbReference>
<dbReference type="InterPro" id="IPR050707">
    <property type="entry name" value="HTH_MetabolicPath_Reg"/>
</dbReference>
<dbReference type="Gene3D" id="3.30.450.40">
    <property type="match status" value="1"/>
</dbReference>
<name>A0A840I8R5_9ACTN</name>
<dbReference type="Proteomes" id="UP000585272">
    <property type="component" value="Unassembled WGS sequence"/>
</dbReference>
<dbReference type="PANTHER" id="PTHR30136">
    <property type="entry name" value="HELIX-TURN-HELIX TRANSCRIPTIONAL REGULATOR, ICLR FAMILY"/>
    <property type="match status" value="1"/>
</dbReference>
<dbReference type="RefSeq" id="WP_183337885.1">
    <property type="nucleotide sequence ID" value="NZ_JACHNU010000001.1"/>
</dbReference>
<organism evidence="6 7">
    <name type="scientific">Conexibacter arvalis</name>
    <dbReference type="NCBI Taxonomy" id="912552"/>
    <lineage>
        <taxon>Bacteria</taxon>
        <taxon>Bacillati</taxon>
        <taxon>Actinomycetota</taxon>
        <taxon>Thermoleophilia</taxon>
        <taxon>Solirubrobacterales</taxon>
        <taxon>Conexibacteraceae</taxon>
        <taxon>Conexibacter</taxon>
    </lineage>
</organism>
<keyword evidence="7" id="KW-1185">Reference proteome</keyword>
<dbReference type="PROSITE" id="PS51077">
    <property type="entry name" value="HTH_ICLR"/>
    <property type="match status" value="1"/>
</dbReference>
<protein>
    <submittedName>
        <fullName evidence="6">DNA-binding IclR family transcriptional regulator</fullName>
    </submittedName>
</protein>
<dbReference type="EMBL" id="JACHNU010000001">
    <property type="protein sequence ID" value="MBB4660498.1"/>
    <property type="molecule type" value="Genomic_DNA"/>
</dbReference>
<evidence type="ECO:0000256" key="1">
    <source>
        <dbReference type="ARBA" id="ARBA00023015"/>
    </source>
</evidence>
<feature type="domain" description="HTH iclR-type" evidence="4">
    <location>
        <begin position="12"/>
        <end position="73"/>
    </location>
</feature>
<evidence type="ECO:0000256" key="2">
    <source>
        <dbReference type="ARBA" id="ARBA00023125"/>
    </source>
</evidence>
<dbReference type="AlphaFoldDB" id="A0A840I8R5"/>
<feature type="domain" description="IclR-ED" evidence="5">
    <location>
        <begin position="74"/>
        <end position="259"/>
    </location>
</feature>
<proteinExistence type="predicted"/>
<keyword evidence="2 6" id="KW-0238">DNA-binding</keyword>
<dbReference type="InterPro" id="IPR036388">
    <property type="entry name" value="WH-like_DNA-bd_sf"/>
</dbReference>
<dbReference type="GO" id="GO:0003700">
    <property type="term" value="F:DNA-binding transcription factor activity"/>
    <property type="evidence" value="ECO:0007669"/>
    <property type="project" value="TreeGrafter"/>
</dbReference>
<accession>A0A840I8R5</accession>
<dbReference type="GO" id="GO:0045892">
    <property type="term" value="P:negative regulation of DNA-templated transcription"/>
    <property type="evidence" value="ECO:0007669"/>
    <property type="project" value="TreeGrafter"/>
</dbReference>
<comment type="caution">
    <text evidence="6">The sequence shown here is derived from an EMBL/GenBank/DDBJ whole genome shotgun (WGS) entry which is preliminary data.</text>
</comment>
<reference evidence="6 7" key="1">
    <citation type="submission" date="2020-08" db="EMBL/GenBank/DDBJ databases">
        <title>Genomic Encyclopedia of Archaeal and Bacterial Type Strains, Phase II (KMG-II): from individual species to whole genera.</title>
        <authorList>
            <person name="Goeker M."/>
        </authorList>
    </citation>
    <scope>NUCLEOTIDE SEQUENCE [LARGE SCALE GENOMIC DNA]</scope>
    <source>
        <strain evidence="6 7">DSM 23288</strain>
    </source>
</reference>
<dbReference type="Gene3D" id="1.10.10.10">
    <property type="entry name" value="Winged helix-like DNA-binding domain superfamily/Winged helix DNA-binding domain"/>
    <property type="match status" value="1"/>
</dbReference>
<evidence type="ECO:0000313" key="7">
    <source>
        <dbReference type="Proteomes" id="UP000585272"/>
    </source>
</evidence>
<dbReference type="SMART" id="SM00346">
    <property type="entry name" value="HTH_ICLR"/>
    <property type="match status" value="1"/>
</dbReference>
<evidence type="ECO:0000259" key="4">
    <source>
        <dbReference type="PROSITE" id="PS51077"/>
    </source>
</evidence>
<evidence type="ECO:0000256" key="3">
    <source>
        <dbReference type="ARBA" id="ARBA00023163"/>
    </source>
</evidence>
<evidence type="ECO:0000259" key="5">
    <source>
        <dbReference type="PROSITE" id="PS51078"/>
    </source>
</evidence>
<dbReference type="Pfam" id="PF09339">
    <property type="entry name" value="HTH_IclR"/>
    <property type="match status" value="1"/>
</dbReference>
<evidence type="ECO:0000313" key="6">
    <source>
        <dbReference type="EMBL" id="MBB4660498.1"/>
    </source>
</evidence>
<dbReference type="InterPro" id="IPR005471">
    <property type="entry name" value="Tscrpt_reg_IclR_N"/>
</dbReference>
<sequence>MKNGGEGEGTRIQSVARASQLLLWVAQQAHGATAKEIAEARGLALPTAYHLVNTLVDEGLLTKDARRRYVLGRNAAILAQAYLRGKSVSEGLLAGLRELARRTGETVYLADWGEYDIRVLASVESSHIVRVAEVASGPYADGHARANGKVLLAYAWPEVRQAYLRSHPLTALTPNTIVEPDALEAELRRIRRRGYGMDLEEYALGVSCVAAPLLQSDLIIAAYGVSVPTDRFKKRRAELTEQLLDVVAQVAAGDLATGA</sequence>
<dbReference type="PANTHER" id="PTHR30136:SF24">
    <property type="entry name" value="HTH-TYPE TRANSCRIPTIONAL REPRESSOR ALLR"/>
    <property type="match status" value="1"/>
</dbReference>
<dbReference type="SUPFAM" id="SSF46785">
    <property type="entry name" value="Winged helix' DNA-binding domain"/>
    <property type="match status" value="1"/>
</dbReference>
<gene>
    <name evidence="6" type="ORF">BDZ31_000071</name>
</gene>
<dbReference type="SUPFAM" id="SSF55781">
    <property type="entry name" value="GAF domain-like"/>
    <property type="match status" value="1"/>
</dbReference>
<dbReference type="PROSITE" id="PS51078">
    <property type="entry name" value="ICLR_ED"/>
    <property type="match status" value="1"/>
</dbReference>
<dbReference type="InterPro" id="IPR036390">
    <property type="entry name" value="WH_DNA-bd_sf"/>
</dbReference>
<dbReference type="InterPro" id="IPR029016">
    <property type="entry name" value="GAF-like_dom_sf"/>
</dbReference>